<evidence type="ECO:0000256" key="1">
    <source>
        <dbReference type="ARBA" id="ARBA00004370"/>
    </source>
</evidence>
<dbReference type="InterPro" id="IPR001128">
    <property type="entry name" value="Cyt_P450"/>
</dbReference>
<dbReference type="InterPro" id="IPR050651">
    <property type="entry name" value="Plant_Cytochrome_P450_Monoox"/>
</dbReference>
<evidence type="ECO:0000256" key="8">
    <source>
        <dbReference type="ARBA" id="ARBA00023004"/>
    </source>
</evidence>
<dbReference type="PANTHER" id="PTHR47947">
    <property type="entry name" value="CYTOCHROME P450 82C3-RELATED"/>
    <property type="match status" value="1"/>
</dbReference>
<keyword evidence="6 11" id="KW-1133">Transmembrane helix</keyword>
<evidence type="ECO:0000256" key="3">
    <source>
        <dbReference type="ARBA" id="ARBA00022617"/>
    </source>
</evidence>
<accession>A0A200QK81</accession>
<keyword evidence="8 10" id="KW-0408">Iron</keyword>
<evidence type="ECO:0000256" key="5">
    <source>
        <dbReference type="ARBA" id="ARBA00022723"/>
    </source>
</evidence>
<gene>
    <name evidence="12" type="ORF">BVC80_8611g11</name>
</gene>
<evidence type="ECO:0000256" key="6">
    <source>
        <dbReference type="ARBA" id="ARBA00022989"/>
    </source>
</evidence>
<dbReference type="Pfam" id="PF00067">
    <property type="entry name" value="p450"/>
    <property type="match status" value="2"/>
</dbReference>
<evidence type="ECO:0000256" key="7">
    <source>
        <dbReference type="ARBA" id="ARBA00023002"/>
    </source>
</evidence>
<evidence type="ECO:0000256" key="2">
    <source>
        <dbReference type="ARBA" id="ARBA00004913"/>
    </source>
</evidence>
<feature type="transmembrane region" description="Helical" evidence="11">
    <location>
        <begin position="12"/>
        <end position="36"/>
    </location>
</feature>
<dbReference type="InterPro" id="IPR002401">
    <property type="entry name" value="Cyt_P450_E_grp-I"/>
</dbReference>
<dbReference type="CDD" id="cd20654">
    <property type="entry name" value="CYP82"/>
    <property type="match status" value="2"/>
</dbReference>
<dbReference type="STRING" id="56857.A0A200QK81"/>
<dbReference type="GO" id="GO:0004497">
    <property type="term" value="F:monooxygenase activity"/>
    <property type="evidence" value="ECO:0007669"/>
    <property type="project" value="InterPro"/>
</dbReference>
<dbReference type="GO" id="GO:0016020">
    <property type="term" value="C:membrane"/>
    <property type="evidence" value="ECO:0007669"/>
    <property type="project" value="UniProtKB-SubCell"/>
</dbReference>
<comment type="subcellular location">
    <subcellularLocation>
        <location evidence="1">Membrane</location>
    </subcellularLocation>
</comment>
<evidence type="ECO:0000313" key="12">
    <source>
        <dbReference type="EMBL" id="OVA10807.1"/>
    </source>
</evidence>
<reference evidence="12 13" key="1">
    <citation type="journal article" date="2017" name="Mol. Plant">
        <title>The Genome of Medicinal Plant Macleaya cordata Provides New Insights into Benzylisoquinoline Alkaloids Metabolism.</title>
        <authorList>
            <person name="Liu X."/>
            <person name="Liu Y."/>
            <person name="Huang P."/>
            <person name="Ma Y."/>
            <person name="Qing Z."/>
            <person name="Tang Q."/>
            <person name="Cao H."/>
            <person name="Cheng P."/>
            <person name="Zheng Y."/>
            <person name="Yuan Z."/>
            <person name="Zhou Y."/>
            <person name="Liu J."/>
            <person name="Tang Z."/>
            <person name="Zhuo Y."/>
            <person name="Zhang Y."/>
            <person name="Yu L."/>
            <person name="Huang J."/>
            <person name="Yang P."/>
            <person name="Peng Q."/>
            <person name="Zhang J."/>
            <person name="Jiang W."/>
            <person name="Zhang Z."/>
            <person name="Lin K."/>
            <person name="Ro D.K."/>
            <person name="Chen X."/>
            <person name="Xiong X."/>
            <person name="Shang Y."/>
            <person name="Huang S."/>
            <person name="Zeng J."/>
        </authorList>
    </citation>
    <scope>NUCLEOTIDE SEQUENCE [LARGE SCALE GENOMIC DNA]</scope>
    <source>
        <strain evidence="13">cv. BLH2017</strain>
        <tissue evidence="12">Root</tissue>
    </source>
</reference>
<feature type="binding site" description="axial binding residue" evidence="10">
    <location>
        <position position="481"/>
    </location>
    <ligand>
        <name>heme</name>
        <dbReference type="ChEBI" id="CHEBI:30413"/>
    </ligand>
    <ligandPart>
        <name>Fe</name>
        <dbReference type="ChEBI" id="CHEBI:18248"/>
    </ligandPart>
</feature>
<dbReference type="InterPro" id="IPR017972">
    <property type="entry name" value="Cyt_P450_CS"/>
</dbReference>
<dbReference type="InterPro" id="IPR036396">
    <property type="entry name" value="Cyt_P450_sf"/>
</dbReference>
<organism evidence="12 13">
    <name type="scientific">Macleaya cordata</name>
    <name type="common">Five-seeded plume-poppy</name>
    <name type="synonym">Bocconia cordata</name>
    <dbReference type="NCBI Taxonomy" id="56857"/>
    <lineage>
        <taxon>Eukaryota</taxon>
        <taxon>Viridiplantae</taxon>
        <taxon>Streptophyta</taxon>
        <taxon>Embryophyta</taxon>
        <taxon>Tracheophyta</taxon>
        <taxon>Spermatophyta</taxon>
        <taxon>Magnoliopsida</taxon>
        <taxon>Ranunculales</taxon>
        <taxon>Papaveraceae</taxon>
        <taxon>Papaveroideae</taxon>
        <taxon>Macleaya</taxon>
    </lineage>
</organism>
<comment type="pathway">
    <text evidence="2">Alkaloid biosynthesis.</text>
</comment>
<keyword evidence="5 10" id="KW-0479">Metal-binding</keyword>
<keyword evidence="7" id="KW-0560">Oxidoreductase</keyword>
<dbReference type="GO" id="GO:0020037">
    <property type="term" value="F:heme binding"/>
    <property type="evidence" value="ECO:0007669"/>
    <property type="project" value="InterPro"/>
</dbReference>
<dbReference type="InParanoid" id="A0A200QK81"/>
<protein>
    <submittedName>
        <fullName evidence="12">Cytochrome P450</fullName>
    </submittedName>
</protein>
<dbReference type="EMBL" id="MVGT01001823">
    <property type="protein sequence ID" value="OVA10807.1"/>
    <property type="molecule type" value="Genomic_DNA"/>
</dbReference>
<feature type="transmembrane region" description="Helical" evidence="11">
    <location>
        <begin position="546"/>
        <end position="569"/>
    </location>
</feature>
<dbReference type="Proteomes" id="UP000195402">
    <property type="component" value="Unassembled WGS sequence"/>
</dbReference>
<dbReference type="GO" id="GO:0005506">
    <property type="term" value="F:iron ion binding"/>
    <property type="evidence" value="ECO:0007669"/>
    <property type="project" value="InterPro"/>
</dbReference>
<comment type="caution">
    <text evidence="12">The sequence shown here is derived from an EMBL/GenBank/DDBJ whole genome shotgun (WGS) entry which is preliminary data.</text>
</comment>
<keyword evidence="4 11" id="KW-0812">Transmembrane</keyword>
<evidence type="ECO:0000256" key="4">
    <source>
        <dbReference type="ARBA" id="ARBA00022692"/>
    </source>
</evidence>
<sequence length="1136" mass="128260">MDSDHLYYYQYFSTTNVLVVTLFVFNLLLYYVILLWRPTKSTIKMRNKSSRNQAPEPAGSWPLVGHLHLLGEPNPLHIALGAMADKYGPAFTIRLGLHRALVVSSWEVAKEIFTTNDKVFASRLPVVAAKHMGYNFPMFGFASYGPYWREIRKIMNQDLLSNRRLELLKHVWDSEINSSIKELYNNKLKEGRRLPVLVEMKGLLTELMINISFRIIAGKRCFGGGASACDDEGDAAKRCQKGMRDFVRLMGRFMLSDAIPFLGLLDLGGYEKQMKRTGRELDCLLSGWLEEHKRKRSFSGEGKNSWEEDFMDVLLSAKLSGYNDADTITKATCLTLMGGSITPMFTLVWALASLVNNQHVLKKAHDELDIHVGRDRQVDESDVKNLVYLQAIVKETLRLYPSGSIFLGFHVSTEDCTVAGYHVPAGTRLIVNTSKIQRDPRVWSDPTEFKPERFLTSSHRDKDFKGQNFGFIPFGSGRRSCPGTSLALQVVHLALARMIHGFEFKAPSDTPIDMAATSGLMNIVKATPLEVLVTPRLSCEELYTHLNAIILMFVIILPISISLFSKALWFRSSHMLQMITAGKTSKINFARFDAYFFSTPTMVIIGGALFVVLLLYFIIHTWRPTKSKLKQPPEPAGAWPIIGHLRQLLGGRVLPHVTLGAMADKYGPVFTIQIGVHKALVVSSWEVAKECFTTNDMVFSSRPRQVAIKHMAYDYAMFGFAPYGHYWSEVRKIVNQDVLSHSRMESLQHVWGSEINKSIKELYELYSNKIKEKGGTDGRVLVEMKGWFWDLTHNVSLKMAAGKRYFGSASSTMSISNNEGDDNVEAVRNQQTTLREFFRLVGSFVPSDALPMLGWLDLGGYEKEMKKVAREMDVLVQGWLEERKRKILSSSNKKGGEQADWMDVMLSILDEDAKLSDYYDADTINKATCVALIVGGTDTNMAILVWAITLLMNNRHALKNVHDELDIHVGRDRQVYESDVKNLTYLEAVVKETLRLYSGPLSGFRKSTEDCTVAGYQVPAGTFLIVNTWKIHRDPRVWSDPMEFQPERFLTEHMDMDVGGQNFEFIPFGAGMRICPGASFSIQLLRLILARLIHGFEFDTPSDAPMDMSESVGLTNVKTTPVEVLVTPRLPSELYV</sequence>
<comment type="cofactor">
    <cofactor evidence="10">
        <name>heme</name>
        <dbReference type="ChEBI" id="CHEBI:30413"/>
    </cofactor>
</comment>
<keyword evidence="3 10" id="KW-0349">Heme</keyword>
<dbReference type="SUPFAM" id="SSF48264">
    <property type="entry name" value="Cytochrome P450"/>
    <property type="match status" value="2"/>
</dbReference>
<evidence type="ECO:0000313" key="13">
    <source>
        <dbReference type="Proteomes" id="UP000195402"/>
    </source>
</evidence>
<keyword evidence="9 11" id="KW-0472">Membrane</keyword>
<dbReference type="PRINTS" id="PR00463">
    <property type="entry name" value="EP450I"/>
</dbReference>
<evidence type="ECO:0000256" key="11">
    <source>
        <dbReference type="SAM" id="Phobius"/>
    </source>
</evidence>
<dbReference type="PANTHER" id="PTHR47947:SF39">
    <property type="entry name" value="CYTOCHROME P450"/>
    <property type="match status" value="1"/>
</dbReference>
<dbReference type="FunFam" id="1.10.630.10:FF:000026">
    <property type="entry name" value="Cytochrome P450 82C4"/>
    <property type="match status" value="2"/>
</dbReference>
<evidence type="ECO:0000256" key="10">
    <source>
        <dbReference type="PIRSR" id="PIRSR602401-1"/>
    </source>
</evidence>
<dbReference type="OMA" id="IICETTF"/>
<name>A0A200QK81_MACCD</name>
<keyword evidence="13" id="KW-1185">Reference proteome</keyword>
<dbReference type="PROSITE" id="PS00086">
    <property type="entry name" value="CYTOCHROME_P450"/>
    <property type="match status" value="2"/>
</dbReference>
<dbReference type="GO" id="GO:0016705">
    <property type="term" value="F:oxidoreductase activity, acting on paired donors, with incorporation or reduction of molecular oxygen"/>
    <property type="evidence" value="ECO:0007669"/>
    <property type="project" value="InterPro"/>
</dbReference>
<dbReference type="Gene3D" id="1.10.630.10">
    <property type="entry name" value="Cytochrome P450"/>
    <property type="match status" value="2"/>
</dbReference>
<dbReference type="AlphaFoldDB" id="A0A200QK81"/>
<feature type="transmembrane region" description="Helical" evidence="11">
    <location>
        <begin position="594"/>
        <end position="619"/>
    </location>
</feature>
<proteinExistence type="predicted"/>
<dbReference type="GO" id="GO:0033075">
    <property type="term" value="P:isoquinoline alkaloid biosynthetic process"/>
    <property type="evidence" value="ECO:0007669"/>
    <property type="project" value="UniProtKB-ARBA"/>
</dbReference>
<dbReference type="OrthoDB" id="2789670at2759"/>
<evidence type="ECO:0000256" key="9">
    <source>
        <dbReference type="ARBA" id="ARBA00023136"/>
    </source>
</evidence>
<dbReference type="PRINTS" id="PR00385">
    <property type="entry name" value="P450"/>
</dbReference>